<feature type="domain" description="Ubiquitin-like" evidence="2">
    <location>
        <begin position="156"/>
        <end position="227"/>
    </location>
</feature>
<evidence type="ECO:0000259" key="2">
    <source>
        <dbReference type="PROSITE" id="PS50053"/>
    </source>
</evidence>
<gene>
    <name evidence="3" type="ORF">IFM89_025803</name>
</gene>
<dbReference type="InterPro" id="IPR050158">
    <property type="entry name" value="Ubiquitin_ubiquitin-like"/>
</dbReference>
<dbReference type="OrthoDB" id="428577at2759"/>
<dbReference type="GO" id="GO:0003729">
    <property type="term" value="F:mRNA binding"/>
    <property type="evidence" value="ECO:0007669"/>
    <property type="project" value="UniProtKB-ARBA"/>
</dbReference>
<dbReference type="Proteomes" id="UP000631114">
    <property type="component" value="Unassembled WGS sequence"/>
</dbReference>
<feature type="domain" description="Ubiquitin-like" evidence="2">
    <location>
        <begin position="95"/>
        <end position="150"/>
    </location>
</feature>
<dbReference type="PRINTS" id="PR00348">
    <property type="entry name" value="UBIQUITIN"/>
</dbReference>
<dbReference type="EMBL" id="JADFTS010000007">
    <property type="protein sequence ID" value="KAF9598186.1"/>
    <property type="molecule type" value="Genomic_DNA"/>
</dbReference>
<keyword evidence="4" id="KW-1185">Reference proteome</keyword>
<keyword evidence="1" id="KW-1017">Isopeptide bond</keyword>
<dbReference type="SMART" id="SM00213">
    <property type="entry name" value="UBQ"/>
    <property type="match status" value="3"/>
</dbReference>
<dbReference type="SUPFAM" id="SSF54236">
    <property type="entry name" value="Ubiquitin-like"/>
    <property type="match status" value="3"/>
</dbReference>
<dbReference type="CDD" id="cd17039">
    <property type="entry name" value="Ubl_ubiquitin_like"/>
    <property type="match status" value="1"/>
</dbReference>
<name>A0A835HE56_9MAGN</name>
<dbReference type="Pfam" id="PF00240">
    <property type="entry name" value="ubiquitin"/>
    <property type="match status" value="2"/>
</dbReference>
<reference evidence="3 4" key="1">
    <citation type="submission" date="2020-10" db="EMBL/GenBank/DDBJ databases">
        <title>The Coptis chinensis genome and diversification of protoberbering-type alkaloids.</title>
        <authorList>
            <person name="Wang B."/>
            <person name="Shu S."/>
            <person name="Song C."/>
            <person name="Liu Y."/>
        </authorList>
    </citation>
    <scope>NUCLEOTIDE SEQUENCE [LARGE SCALE GENOMIC DNA]</scope>
    <source>
        <strain evidence="3">HL-2020</strain>
        <tissue evidence="3">Leaf</tissue>
    </source>
</reference>
<evidence type="ECO:0000256" key="1">
    <source>
        <dbReference type="ARBA" id="ARBA00022499"/>
    </source>
</evidence>
<dbReference type="InterPro" id="IPR029071">
    <property type="entry name" value="Ubiquitin-like_domsf"/>
</dbReference>
<dbReference type="AlphaFoldDB" id="A0A835HE56"/>
<evidence type="ECO:0000313" key="3">
    <source>
        <dbReference type="EMBL" id="KAF9598186.1"/>
    </source>
</evidence>
<dbReference type="PANTHER" id="PTHR10666">
    <property type="entry name" value="UBIQUITIN"/>
    <property type="match status" value="1"/>
</dbReference>
<dbReference type="Gene3D" id="3.10.20.90">
    <property type="entry name" value="Phosphatidylinositol 3-kinase Catalytic Subunit, Chain A, domain 1"/>
    <property type="match status" value="3"/>
</dbReference>
<proteinExistence type="predicted"/>
<protein>
    <recommendedName>
        <fullName evidence="2">Ubiquitin-like domain-containing protein</fullName>
    </recommendedName>
</protein>
<comment type="caution">
    <text evidence="3">The sequence shown here is derived from an EMBL/GenBank/DDBJ whole genome shotgun (WGS) entry which is preliminary data.</text>
</comment>
<dbReference type="InterPro" id="IPR019956">
    <property type="entry name" value="Ubiquitin_dom"/>
</dbReference>
<dbReference type="PROSITE" id="PS50053">
    <property type="entry name" value="UBIQUITIN_2"/>
    <property type="match status" value="3"/>
</dbReference>
<evidence type="ECO:0000313" key="4">
    <source>
        <dbReference type="Proteomes" id="UP000631114"/>
    </source>
</evidence>
<sequence>MVKNAKEFSNDHVAKRKLLMEHSEGHVFEYTVDEGKSQMELVNDHVNKKETATVEPTENKHSKSGYGANCGIPHFLYYEDKHEDDENYSCRSDGIRQSDTIRKLKANFSETEGVSMMNLKKLFFGANSLDSDKKLGDYGIKEGSTLNLFLHSGAKIQIYVRLSQSSKTITLEVDTMDTIRNIKAKIQSKEGITNQHDLIYLGEELDESRTLAAYNIETGSILYAVFQFGDVMEIGVSIEQDMRTINLKVKSWYTIKIVKNVIESMEGIEADKQRLYIGEVKLENDGQLLFLLEIWFELLSFDTTKDLKELRISSWTKKTCLGRQH</sequence>
<feature type="domain" description="Ubiquitin-like" evidence="2">
    <location>
        <begin position="232"/>
        <end position="285"/>
    </location>
</feature>
<organism evidence="3 4">
    <name type="scientific">Coptis chinensis</name>
    <dbReference type="NCBI Taxonomy" id="261450"/>
    <lineage>
        <taxon>Eukaryota</taxon>
        <taxon>Viridiplantae</taxon>
        <taxon>Streptophyta</taxon>
        <taxon>Embryophyta</taxon>
        <taxon>Tracheophyta</taxon>
        <taxon>Spermatophyta</taxon>
        <taxon>Magnoliopsida</taxon>
        <taxon>Ranunculales</taxon>
        <taxon>Ranunculaceae</taxon>
        <taxon>Coptidoideae</taxon>
        <taxon>Coptis</taxon>
    </lineage>
</organism>
<accession>A0A835HE56</accession>
<dbReference type="InterPro" id="IPR000626">
    <property type="entry name" value="Ubiquitin-like_dom"/>
</dbReference>